<protein>
    <submittedName>
        <fullName evidence="1">Reverse transcriptase (RNA-dependent DNA polymerase)</fullName>
    </submittedName>
</protein>
<name>A0A7X2P831_9FIRM</name>
<gene>
    <name evidence="1" type="ORF">FYJ60_06550</name>
</gene>
<keyword evidence="1" id="KW-0548">Nucleotidyltransferase</keyword>
<keyword evidence="1" id="KW-0808">Transferase</keyword>
<dbReference type="RefSeq" id="WP_154457887.1">
    <property type="nucleotide sequence ID" value="NZ_VUMV01000004.1"/>
</dbReference>
<keyword evidence="2" id="KW-1185">Reference proteome</keyword>
<organism evidence="1 2">
    <name type="scientific">Bilifractor porci</name>
    <dbReference type="NCBI Taxonomy" id="2606636"/>
    <lineage>
        <taxon>Bacteria</taxon>
        <taxon>Bacillati</taxon>
        <taxon>Bacillota</taxon>
        <taxon>Clostridia</taxon>
        <taxon>Lachnospirales</taxon>
        <taxon>Lachnospiraceae</taxon>
        <taxon>Bilifractor</taxon>
    </lineage>
</organism>
<dbReference type="AlphaFoldDB" id="A0A7X2P831"/>
<evidence type="ECO:0000313" key="2">
    <source>
        <dbReference type="Proteomes" id="UP000466864"/>
    </source>
</evidence>
<evidence type="ECO:0000313" key="1">
    <source>
        <dbReference type="EMBL" id="MST81972.1"/>
    </source>
</evidence>
<sequence>MIVFFDMNALYEGGTKAMRGSKFKQTTQRYRCNQLLETARLADDLEKGTYEPQTGHKFLISERGHARYISSNVMRDKSLYHVLCDDVLTPAAAKFLIFDNSASQKGKGVDFERRRLVEHLRRYYATHGTNGGWIELFDFSGYYANIRHSVCLADTGTLLIKADVDPETVAYTIRLLRKIFKTYEVDVSRFTEDEIRRFMTDKVDPLINANVPGAELTGRRYLPKGVDIGAQPSQNVGISFPIPWDNYAKIVQGEKLYARYTDDSYAINEDRDDLEELRAGLSDTAARQGLIVNVKKTRITKISKPFRHLQVSYRLTETGRIERRINPKAITRERRKLKAYKRLLEAGRLEYPAIENAFKSWLGGHYKYMTHGQIYQLASLFYELFGRRPTWRKGHSRLFWMMTHRLRASSSTGTAL</sequence>
<keyword evidence="1" id="KW-0695">RNA-directed DNA polymerase</keyword>
<dbReference type="GO" id="GO:0003964">
    <property type="term" value="F:RNA-directed DNA polymerase activity"/>
    <property type="evidence" value="ECO:0007669"/>
    <property type="project" value="UniProtKB-KW"/>
</dbReference>
<dbReference type="Proteomes" id="UP000466864">
    <property type="component" value="Unassembled WGS sequence"/>
</dbReference>
<reference evidence="1 2" key="1">
    <citation type="submission" date="2019-08" db="EMBL/GenBank/DDBJ databases">
        <title>In-depth cultivation of the pig gut microbiome towards novel bacterial diversity and tailored functional studies.</title>
        <authorList>
            <person name="Wylensek D."/>
            <person name="Hitch T.C.A."/>
            <person name="Clavel T."/>
        </authorList>
    </citation>
    <scope>NUCLEOTIDE SEQUENCE [LARGE SCALE GENOMIC DNA]</scope>
    <source>
        <strain evidence="1 2">Oil+RF-744-WCA-WT-13</strain>
    </source>
</reference>
<proteinExistence type="predicted"/>
<comment type="caution">
    <text evidence="1">The sequence shown here is derived from an EMBL/GenBank/DDBJ whole genome shotgun (WGS) entry which is preliminary data.</text>
</comment>
<dbReference type="EMBL" id="VUMV01000004">
    <property type="protein sequence ID" value="MST81972.1"/>
    <property type="molecule type" value="Genomic_DNA"/>
</dbReference>
<accession>A0A7X2P831</accession>